<evidence type="ECO:0000313" key="1">
    <source>
        <dbReference type="EMBL" id="KAH7919331.1"/>
    </source>
</evidence>
<dbReference type="Proteomes" id="UP000790709">
    <property type="component" value="Unassembled WGS sequence"/>
</dbReference>
<organism evidence="1 2">
    <name type="scientific">Leucogyrophana mollusca</name>
    <dbReference type="NCBI Taxonomy" id="85980"/>
    <lineage>
        <taxon>Eukaryota</taxon>
        <taxon>Fungi</taxon>
        <taxon>Dikarya</taxon>
        <taxon>Basidiomycota</taxon>
        <taxon>Agaricomycotina</taxon>
        <taxon>Agaricomycetes</taxon>
        <taxon>Agaricomycetidae</taxon>
        <taxon>Boletales</taxon>
        <taxon>Boletales incertae sedis</taxon>
        <taxon>Leucogyrophana</taxon>
    </lineage>
</organism>
<comment type="caution">
    <text evidence="1">The sequence shown here is derived from an EMBL/GenBank/DDBJ whole genome shotgun (WGS) entry which is preliminary data.</text>
</comment>
<name>A0ACB8B0X8_9AGAM</name>
<proteinExistence type="predicted"/>
<evidence type="ECO:0000313" key="2">
    <source>
        <dbReference type="Proteomes" id="UP000790709"/>
    </source>
</evidence>
<keyword evidence="2" id="KW-1185">Reference proteome</keyword>
<sequence>MTAQTHEVDVRRDTPQPTGVIRQIGERPIPRRQAVGHQANRCSIRPTSERPEHPSRPTDRAPNGCPVRDPGMVRVYSHPHKNKTKRRFEKNEGSNEHLVSPSPFRTQKEARIKHEKIPTQSASPRPLPAPRTRRGSADPRGARANRRGRLSFSGVGCDRDCVLRFCVNRMCSKLGGWCVFSCERVPSICGQMRIDYVRTGVYRICVVFDVGWGRDG</sequence>
<gene>
    <name evidence="1" type="ORF">BV22DRAFT_866488</name>
</gene>
<accession>A0ACB8B0X8</accession>
<dbReference type="EMBL" id="MU266670">
    <property type="protein sequence ID" value="KAH7919331.1"/>
    <property type="molecule type" value="Genomic_DNA"/>
</dbReference>
<protein>
    <submittedName>
        <fullName evidence="1">Uncharacterized protein</fullName>
    </submittedName>
</protein>
<reference evidence="1" key="1">
    <citation type="journal article" date="2021" name="New Phytol.">
        <title>Evolutionary innovations through gain and loss of genes in the ectomycorrhizal Boletales.</title>
        <authorList>
            <person name="Wu G."/>
            <person name="Miyauchi S."/>
            <person name="Morin E."/>
            <person name="Kuo A."/>
            <person name="Drula E."/>
            <person name="Varga T."/>
            <person name="Kohler A."/>
            <person name="Feng B."/>
            <person name="Cao Y."/>
            <person name="Lipzen A."/>
            <person name="Daum C."/>
            <person name="Hundley H."/>
            <person name="Pangilinan J."/>
            <person name="Johnson J."/>
            <person name="Barry K."/>
            <person name="LaButti K."/>
            <person name="Ng V."/>
            <person name="Ahrendt S."/>
            <person name="Min B."/>
            <person name="Choi I.G."/>
            <person name="Park H."/>
            <person name="Plett J.M."/>
            <person name="Magnuson J."/>
            <person name="Spatafora J.W."/>
            <person name="Nagy L.G."/>
            <person name="Henrissat B."/>
            <person name="Grigoriev I.V."/>
            <person name="Yang Z.L."/>
            <person name="Xu J."/>
            <person name="Martin F.M."/>
        </authorList>
    </citation>
    <scope>NUCLEOTIDE SEQUENCE</scope>
    <source>
        <strain evidence="1">KUC20120723A-06</strain>
    </source>
</reference>